<dbReference type="OrthoDB" id="6429725at2759"/>
<keyword evidence="2" id="KW-1185">Reference proteome</keyword>
<evidence type="ECO:0000313" key="2">
    <source>
        <dbReference type="Proteomes" id="UP000499080"/>
    </source>
</evidence>
<proteinExistence type="predicted"/>
<protein>
    <recommendedName>
        <fullName evidence="3">Reverse transcriptase domain-containing protein</fullName>
    </recommendedName>
</protein>
<accession>A0A4Y2P1D7</accession>
<name>A0A4Y2P1D7_ARAVE</name>
<organism evidence="1 2">
    <name type="scientific">Araneus ventricosus</name>
    <name type="common">Orbweaver spider</name>
    <name type="synonym">Epeira ventricosa</name>
    <dbReference type="NCBI Taxonomy" id="182803"/>
    <lineage>
        <taxon>Eukaryota</taxon>
        <taxon>Metazoa</taxon>
        <taxon>Ecdysozoa</taxon>
        <taxon>Arthropoda</taxon>
        <taxon>Chelicerata</taxon>
        <taxon>Arachnida</taxon>
        <taxon>Araneae</taxon>
        <taxon>Araneomorphae</taxon>
        <taxon>Entelegynae</taxon>
        <taxon>Araneoidea</taxon>
        <taxon>Araneidae</taxon>
        <taxon>Araneus</taxon>
    </lineage>
</organism>
<dbReference type="AlphaFoldDB" id="A0A4Y2P1D7"/>
<evidence type="ECO:0008006" key="3">
    <source>
        <dbReference type="Google" id="ProtNLM"/>
    </source>
</evidence>
<dbReference type="EMBL" id="BGPR01010200">
    <property type="protein sequence ID" value="GBN44829.1"/>
    <property type="molecule type" value="Genomic_DNA"/>
</dbReference>
<reference evidence="1 2" key="1">
    <citation type="journal article" date="2019" name="Sci. Rep.">
        <title>Orb-weaving spider Araneus ventricosus genome elucidates the spidroin gene catalogue.</title>
        <authorList>
            <person name="Kono N."/>
            <person name="Nakamura H."/>
            <person name="Ohtoshi R."/>
            <person name="Moran D.A.P."/>
            <person name="Shinohara A."/>
            <person name="Yoshida Y."/>
            <person name="Fujiwara M."/>
            <person name="Mori M."/>
            <person name="Tomita M."/>
            <person name="Arakawa K."/>
        </authorList>
    </citation>
    <scope>NUCLEOTIDE SEQUENCE [LARGE SCALE GENOMIC DNA]</scope>
</reference>
<comment type="caution">
    <text evidence="1">The sequence shown here is derived from an EMBL/GenBank/DDBJ whole genome shotgun (WGS) entry which is preliminary data.</text>
</comment>
<dbReference type="PANTHER" id="PTHR19446">
    <property type="entry name" value="REVERSE TRANSCRIPTASES"/>
    <property type="match status" value="1"/>
</dbReference>
<dbReference type="Proteomes" id="UP000499080">
    <property type="component" value="Unassembled WGS sequence"/>
</dbReference>
<gene>
    <name evidence="1" type="ORF">AVEN_133520_1</name>
</gene>
<sequence length="163" mass="18876">MALAPLNPNQPTILNHKMKTEKKKLNFNSRADYSYSCNFTFQEFQACLSKVHKSSPGPDNISYIMLLHLTTESQTNLLYLFNRIWNKQCFPSSWQEAIIVLISKPGKDITNPLNYRPIALTSCLCKLLEKMINRRLIHFLETKVCLALFKVAFGKEGLRWTTF</sequence>
<evidence type="ECO:0000313" key="1">
    <source>
        <dbReference type="EMBL" id="GBN44829.1"/>
    </source>
</evidence>